<evidence type="ECO:0000256" key="3">
    <source>
        <dbReference type="ARBA" id="ARBA00023204"/>
    </source>
</evidence>
<dbReference type="PANTHER" id="PTHR28529">
    <property type="entry name" value="DNA REPAIR PROTEIN SWI5 HOMOLOG"/>
    <property type="match status" value="1"/>
</dbReference>
<evidence type="ECO:0000256" key="1">
    <source>
        <dbReference type="ARBA" id="ARBA00008060"/>
    </source>
</evidence>
<reference evidence="6" key="1">
    <citation type="journal article" date="2009" name="Genome Res.">
        <title>Comparative genomic analyses of the human fungal pathogens Coccidioides and their relatives.</title>
        <authorList>
            <person name="Sharpton T.J."/>
            <person name="Stajich J.E."/>
            <person name="Rounsley S.D."/>
            <person name="Gardner M.J."/>
            <person name="Wortman J.R."/>
            <person name="Jordar V.S."/>
            <person name="Maiti R."/>
            <person name="Kodira C.D."/>
            <person name="Neafsey D.E."/>
            <person name="Zeng Q."/>
            <person name="Hung C.-Y."/>
            <person name="McMahan C."/>
            <person name="Muszewska A."/>
            <person name="Grynberg M."/>
            <person name="Mandel M.A."/>
            <person name="Kellner E.M."/>
            <person name="Barker B.M."/>
            <person name="Galgiani J.N."/>
            <person name="Orbach M.J."/>
            <person name="Kirkland T.N."/>
            <person name="Cole G.T."/>
            <person name="Henn M.R."/>
            <person name="Birren B.W."/>
            <person name="Taylor J.W."/>
        </authorList>
    </citation>
    <scope>NUCLEOTIDE SEQUENCE [LARGE SCALE GENOMIC DNA]</scope>
    <source>
        <strain evidence="6">UAMH 1704</strain>
    </source>
</reference>
<gene>
    <name evidence="5" type="ORF">UREG_04388</name>
</gene>
<sequence>MASEQKADLKSADVCLPSISGSAPELDEANSAATASTPSGTSTAVPELTPQQEKKIGCVPNGIRSSTYPKTSSPPDPATIVKRHIRLLHEYNEIKDIGQGLLGLIAERRAVRYVDVQKEFGVGGND</sequence>
<keyword evidence="2" id="KW-0227">DNA damage</keyword>
<dbReference type="GO" id="GO:0034974">
    <property type="term" value="C:Swi5-Swi2 complex"/>
    <property type="evidence" value="ECO:0007669"/>
    <property type="project" value="TreeGrafter"/>
</dbReference>
<dbReference type="GO" id="GO:0010772">
    <property type="term" value="P:meiotic DNA recombinase assembly involved in reciprocal meiotic recombination"/>
    <property type="evidence" value="ECO:0007669"/>
    <property type="project" value="TreeGrafter"/>
</dbReference>
<dbReference type="GO" id="GO:0032798">
    <property type="term" value="C:Swi5-Sfr1 complex"/>
    <property type="evidence" value="ECO:0007669"/>
    <property type="project" value="TreeGrafter"/>
</dbReference>
<accession>C4JNR8</accession>
<dbReference type="AlphaFoldDB" id="C4JNR8"/>
<keyword evidence="3" id="KW-0234">DNA repair</keyword>
<evidence type="ECO:0000313" key="6">
    <source>
        <dbReference type="Proteomes" id="UP000002058"/>
    </source>
</evidence>
<dbReference type="Proteomes" id="UP000002058">
    <property type="component" value="Unassembled WGS sequence"/>
</dbReference>
<dbReference type="GeneID" id="8438374"/>
<proteinExistence type="inferred from homology"/>
<dbReference type="eggNOG" id="ENOG502SBQH">
    <property type="taxonomic scope" value="Eukaryota"/>
</dbReference>
<dbReference type="OrthoDB" id="255837at2759"/>
<name>C4JNR8_UNCRE</name>
<keyword evidence="6" id="KW-1185">Reference proteome</keyword>
<dbReference type="GO" id="GO:0000709">
    <property type="term" value="P:meiotic joint molecule formation"/>
    <property type="evidence" value="ECO:0007669"/>
    <property type="project" value="TreeGrafter"/>
</dbReference>
<feature type="compositionally biased region" description="Low complexity" evidence="4">
    <location>
        <begin position="31"/>
        <end position="44"/>
    </location>
</feature>
<comment type="similarity">
    <text evidence="1">Belongs to the SWI5/SAE3 family.</text>
</comment>
<dbReference type="EMBL" id="CH476616">
    <property type="protein sequence ID" value="EEP79542.1"/>
    <property type="molecule type" value="Genomic_DNA"/>
</dbReference>
<evidence type="ECO:0008006" key="7">
    <source>
        <dbReference type="Google" id="ProtNLM"/>
    </source>
</evidence>
<feature type="region of interest" description="Disordered" evidence="4">
    <location>
        <begin position="20"/>
        <end position="77"/>
    </location>
</feature>
<dbReference type="Pfam" id="PF07061">
    <property type="entry name" value="Swi5"/>
    <property type="match status" value="1"/>
</dbReference>
<dbReference type="Gene3D" id="1.20.5.170">
    <property type="match status" value="1"/>
</dbReference>
<organism evidence="5 6">
    <name type="scientific">Uncinocarpus reesii (strain UAMH 1704)</name>
    <dbReference type="NCBI Taxonomy" id="336963"/>
    <lineage>
        <taxon>Eukaryota</taxon>
        <taxon>Fungi</taxon>
        <taxon>Dikarya</taxon>
        <taxon>Ascomycota</taxon>
        <taxon>Pezizomycotina</taxon>
        <taxon>Eurotiomycetes</taxon>
        <taxon>Eurotiomycetidae</taxon>
        <taxon>Onygenales</taxon>
        <taxon>Onygenaceae</taxon>
        <taxon>Uncinocarpus</taxon>
    </lineage>
</organism>
<evidence type="ECO:0000256" key="2">
    <source>
        <dbReference type="ARBA" id="ARBA00022763"/>
    </source>
</evidence>
<dbReference type="KEGG" id="ure:UREG_04388"/>
<dbReference type="PANTHER" id="PTHR28529:SF2">
    <property type="entry name" value="DNA REPAIR PROTEIN SWI5 HOMOLOG"/>
    <property type="match status" value="1"/>
</dbReference>
<dbReference type="STRING" id="336963.C4JNR8"/>
<evidence type="ECO:0000256" key="4">
    <source>
        <dbReference type="SAM" id="MobiDB-lite"/>
    </source>
</evidence>
<dbReference type="RefSeq" id="XP_002544871.1">
    <property type="nucleotide sequence ID" value="XM_002544825.1"/>
</dbReference>
<evidence type="ECO:0000313" key="5">
    <source>
        <dbReference type="EMBL" id="EEP79542.1"/>
    </source>
</evidence>
<dbReference type="HOGENOM" id="CLU_106110_3_0_1"/>
<dbReference type="InParanoid" id="C4JNR8"/>
<dbReference type="InterPro" id="IPR010760">
    <property type="entry name" value="DNA-repair_Swi5"/>
</dbReference>
<protein>
    <recommendedName>
        <fullName evidence="7">DNA repair protein Swi5/Sae3</fullName>
    </recommendedName>
</protein>
<dbReference type="VEuPathDB" id="FungiDB:UREG_04388"/>